<dbReference type="VEuPathDB" id="FungiDB:ASPWEDRAFT_28545"/>
<gene>
    <name evidence="1" type="ORF">ASPWEDRAFT_28545</name>
</gene>
<sequence length="108" mass="12173">MSFIIQTNAEYSHEEGTILGDNNVQGTFTTYYKVRLFARGVLLSDEDEITKQSYIKYEEAAPDEKDSGNGENAILHAISDYGINYLVSVTKDKELENERLTEGAMQIL</sequence>
<organism evidence="1 2">
    <name type="scientific">Aspergillus wentii DTO 134E9</name>
    <dbReference type="NCBI Taxonomy" id="1073089"/>
    <lineage>
        <taxon>Eukaryota</taxon>
        <taxon>Fungi</taxon>
        <taxon>Dikarya</taxon>
        <taxon>Ascomycota</taxon>
        <taxon>Pezizomycotina</taxon>
        <taxon>Eurotiomycetes</taxon>
        <taxon>Eurotiomycetidae</taxon>
        <taxon>Eurotiales</taxon>
        <taxon>Aspergillaceae</taxon>
        <taxon>Aspergillus</taxon>
        <taxon>Aspergillus subgen. Cremei</taxon>
    </lineage>
</organism>
<protein>
    <submittedName>
        <fullName evidence="1">Uncharacterized protein</fullName>
    </submittedName>
</protein>
<dbReference type="AlphaFoldDB" id="A0A1L9RM00"/>
<dbReference type="OrthoDB" id="3880401at2759"/>
<dbReference type="EMBL" id="KV878212">
    <property type="protein sequence ID" value="OJJ35951.1"/>
    <property type="molecule type" value="Genomic_DNA"/>
</dbReference>
<evidence type="ECO:0000313" key="2">
    <source>
        <dbReference type="Proteomes" id="UP000184383"/>
    </source>
</evidence>
<dbReference type="RefSeq" id="XP_040689627.1">
    <property type="nucleotide sequence ID" value="XM_040833150.1"/>
</dbReference>
<evidence type="ECO:0000313" key="1">
    <source>
        <dbReference type="EMBL" id="OJJ35951.1"/>
    </source>
</evidence>
<dbReference type="Proteomes" id="UP000184383">
    <property type="component" value="Unassembled WGS sequence"/>
</dbReference>
<accession>A0A1L9RM00</accession>
<reference evidence="2" key="1">
    <citation type="journal article" date="2017" name="Genome Biol.">
        <title>Comparative genomics reveals high biological diversity and specific adaptations in the industrially and medically important fungal genus Aspergillus.</title>
        <authorList>
            <person name="de Vries R.P."/>
            <person name="Riley R."/>
            <person name="Wiebenga A."/>
            <person name="Aguilar-Osorio G."/>
            <person name="Amillis S."/>
            <person name="Uchima C.A."/>
            <person name="Anderluh G."/>
            <person name="Asadollahi M."/>
            <person name="Askin M."/>
            <person name="Barry K."/>
            <person name="Battaglia E."/>
            <person name="Bayram O."/>
            <person name="Benocci T."/>
            <person name="Braus-Stromeyer S.A."/>
            <person name="Caldana C."/>
            <person name="Canovas D."/>
            <person name="Cerqueira G.C."/>
            <person name="Chen F."/>
            <person name="Chen W."/>
            <person name="Choi C."/>
            <person name="Clum A."/>
            <person name="Dos Santos R.A."/>
            <person name="Damasio A.R."/>
            <person name="Diallinas G."/>
            <person name="Emri T."/>
            <person name="Fekete E."/>
            <person name="Flipphi M."/>
            <person name="Freyberg S."/>
            <person name="Gallo A."/>
            <person name="Gournas C."/>
            <person name="Habgood R."/>
            <person name="Hainaut M."/>
            <person name="Harispe M.L."/>
            <person name="Henrissat B."/>
            <person name="Hilden K.S."/>
            <person name="Hope R."/>
            <person name="Hossain A."/>
            <person name="Karabika E."/>
            <person name="Karaffa L."/>
            <person name="Karanyi Z."/>
            <person name="Krasevec N."/>
            <person name="Kuo A."/>
            <person name="Kusch H."/>
            <person name="LaButti K."/>
            <person name="Lagendijk E.L."/>
            <person name="Lapidus A."/>
            <person name="Levasseur A."/>
            <person name="Lindquist E."/>
            <person name="Lipzen A."/>
            <person name="Logrieco A.F."/>
            <person name="MacCabe A."/>
            <person name="Maekelae M.R."/>
            <person name="Malavazi I."/>
            <person name="Melin P."/>
            <person name="Meyer V."/>
            <person name="Mielnichuk N."/>
            <person name="Miskei M."/>
            <person name="Molnar A.P."/>
            <person name="Mule G."/>
            <person name="Ngan C.Y."/>
            <person name="Orejas M."/>
            <person name="Orosz E."/>
            <person name="Ouedraogo J.P."/>
            <person name="Overkamp K.M."/>
            <person name="Park H.-S."/>
            <person name="Perrone G."/>
            <person name="Piumi F."/>
            <person name="Punt P.J."/>
            <person name="Ram A.F."/>
            <person name="Ramon A."/>
            <person name="Rauscher S."/>
            <person name="Record E."/>
            <person name="Riano-Pachon D.M."/>
            <person name="Robert V."/>
            <person name="Roehrig J."/>
            <person name="Ruller R."/>
            <person name="Salamov A."/>
            <person name="Salih N.S."/>
            <person name="Samson R.A."/>
            <person name="Sandor E."/>
            <person name="Sanguinetti M."/>
            <person name="Schuetze T."/>
            <person name="Sepcic K."/>
            <person name="Shelest E."/>
            <person name="Sherlock G."/>
            <person name="Sophianopoulou V."/>
            <person name="Squina F.M."/>
            <person name="Sun H."/>
            <person name="Susca A."/>
            <person name="Todd R.B."/>
            <person name="Tsang A."/>
            <person name="Unkles S.E."/>
            <person name="van de Wiele N."/>
            <person name="van Rossen-Uffink D."/>
            <person name="Oliveira J.V."/>
            <person name="Vesth T.C."/>
            <person name="Visser J."/>
            <person name="Yu J.-H."/>
            <person name="Zhou M."/>
            <person name="Andersen M.R."/>
            <person name="Archer D.B."/>
            <person name="Baker S.E."/>
            <person name="Benoit I."/>
            <person name="Brakhage A.A."/>
            <person name="Braus G.H."/>
            <person name="Fischer R."/>
            <person name="Frisvad J.C."/>
            <person name="Goldman G.H."/>
            <person name="Houbraken J."/>
            <person name="Oakley B."/>
            <person name="Pocsi I."/>
            <person name="Scazzocchio C."/>
            <person name="Seiboth B."/>
            <person name="vanKuyk P.A."/>
            <person name="Wortman J."/>
            <person name="Dyer P.S."/>
            <person name="Grigoriev I.V."/>
        </authorList>
    </citation>
    <scope>NUCLEOTIDE SEQUENCE [LARGE SCALE GENOMIC DNA]</scope>
    <source>
        <strain evidence="2">DTO 134E9</strain>
    </source>
</reference>
<proteinExistence type="predicted"/>
<dbReference type="GeneID" id="63748998"/>
<name>A0A1L9RM00_ASPWE</name>
<keyword evidence="2" id="KW-1185">Reference proteome</keyword>